<dbReference type="SUPFAM" id="SSF48371">
    <property type="entry name" value="ARM repeat"/>
    <property type="match status" value="1"/>
</dbReference>
<dbReference type="PANTHER" id="PTHR46108:SF4">
    <property type="entry name" value="BLUE CHEESE"/>
    <property type="match status" value="1"/>
</dbReference>
<name>A0A7R8WR46_9CRUS</name>
<evidence type="ECO:0000256" key="1">
    <source>
        <dbReference type="ARBA" id="ARBA00022574"/>
    </source>
</evidence>
<dbReference type="InterPro" id="IPR051944">
    <property type="entry name" value="BEACH_domain_protein"/>
</dbReference>
<dbReference type="EMBL" id="OB680326">
    <property type="protein sequence ID" value="CAD7236604.1"/>
    <property type="molecule type" value="Genomic_DNA"/>
</dbReference>
<keyword evidence="1" id="KW-0853">WD repeat</keyword>
<dbReference type="Gene3D" id="1.25.10.10">
    <property type="entry name" value="Leucine-rich Repeat Variant"/>
    <property type="match status" value="1"/>
</dbReference>
<dbReference type="AlphaFoldDB" id="A0A7R8WR46"/>
<protein>
    <submittedName>
        <fullName evidence="2">Uncharacterized protein</fullName>
    </submittedName>
</protein>
<gene>
    <name evidence="2" type="ORF">CTOB1V02_LOCUS14419</name>
</gene>
<dbReference type="InterPro" id="IPR011989">
    <property type="entry name" value="ARM-like"/>
</dbReference>
<evidence type="ECO:0000313" key="2">
    <source>
        <dbReference type="EMBL" id="CAD7236604.1"/>
    </source>
</evidence>
<sequence length="223" mass="24749">QEKFFQLVEFLVMHLNFVPCKELVALSLLLKAQHSVECSILCINTLSSFIKFNPMFKDVFREVGILEVLVTCLNRFAGLLKEKEDALNAGKAYSVPANRELLGILTIDILSSLLAGNASNASVFSEAGGPRCIQIIMVYEEARAKALGLFQQLMLTTASPDDLTLLLSRMHSTNPKDALLKIDILKAVMTCLRESHRIRSVFRRIGGFVYVLSVLVSVEGCLR</sequence>
<dbReference type="InterPro" id="IPR016024">
    <property type="entry name" value="ARM-type_fold"/>
</dbReference>
<feature type="non-terminal residue" evidence="2">
    <location>
        <position position="1"/>
    </location>
</feature>
<dbReference type="PANTHER" id="PTHR46108">
    <property type="entry name" value="BLUE CHEESE"/>
    <property type="match status" value="1"/>
</dbReference>
<proteinExistence type="predicted"/>
<organism evidence="2">
    <name type="scientific">Cyprideis torosa</name>
    <dbReference type="NCBI Taxonomy" id="163714"/>
    <lineage>
        <taxon>Eukaryota</taxon>
        <taxon>Metazoa</taxon>
        <taxon>Ecdysozoa</taxon>
        <taxon>Arthropoda</taxon>
        <taxon>Crustacea</taxon>
        <taxon>Oligostraca</taxon>
        <taxon>Ostracoda</taxon>
        <taxon>Podocopa</taxon>
        <taxon>Podocopida</taxon>
        <taxon>Cytherocopina</taxon>
        <taxon>Cytheroidea</taxon>
        <taxon>Cytherideidae</taxon>
        <taxon>Cyprideis</taxon>
    </lineage>
</organism>
<reference evidence="2" key="1">
    <citation type="submission" date="2020-11" db="EMBL/GenBank/DDBJ databases">
        <authorList>
            <person name="Tran Van P."/>
        </authorList>
    </citation>
    <scope>NUCLEOTIDE SEQUENCE</scope>
</reference>
<dbReference type="OrthoDB" id="10018316at2759"/>
<accession>A0A7R8WR46</accession>